<feature type="domain" description="VWFA" evidence="2">
    <location>
        <begin position="1"/>
        <end position="125"/>
    </location>
</feature>
<dbReference type="SUPFAM" id="SSF53300">
    <property type="entry name" value="vWA-like"/>
    <property type="match status" value="1"/>
</dbReference>
<proteinExistence type="predicted"/>
<dbReference type="Proteomes" id="UP000034032">
    <property type="component" value="Unassembled WGS sequence"/>
</dbReference>
<evidence type="ECO:0000313" key="4">
    <source>
        <dbReference type="Proteomes" id="UP000034032"/>
    </source>
</evidence>
<keyword evidence="1" id="KW-0812">Transmembrane</keyword>
<name>A0A0G1MMG9_9BACT</name>
<sequence>MWRQLVVNGQGGTELVPALKAVISQFDADEEVQRKSSRSSLGPRSLLLITDAEISDHATVDPLINDLINRRVKIYIIFVDAAVSGQSGAQSLAQPLLDKIVQSGGAYFPVYASDKSSIRKAYEKIDQMERSTINISRKSFRISIFDKFIFLAVLSLLILVPAGLIIEFFFVDYP</sequence>
<feature type="transmembrane region" description="Helical" evidence="1">
    <location>
        <begin position="148"/>
        <end position="171"/>
    </location>
</feature>
<dbReference type="InterPro" id="IPR036465">
    <property type="entry name" value="vWFA_dom_sf"/>
</dbReference>
<reference evidence="3 4" key="1">
    <citation type="journal article" date="2015" name="Nature">
        <title>rRNA introns, odd ribosomes, and small enigmatic genomes across a large radiation of phyla.</title>
        <authorList>
            <person name="Brown C.T."/>
            <person name="Hug L.A."/>
            <person name="Thomas B.C."/>
            <person name="Sharon I."/>
            <person name="Castelle C.J."/>
            <person name="Singh A."/>
            <person name="Wilkins M.J."/>
            <person name="Williams K.H."/>
            <person name="Banfield J.F."/>
        </authorList>
    </citation>
    <scope>NUCLEOTIDE SEQUENCE [LARGE SCALE GENOMIC DNA]</scope>
</reference>
<keyword evidence="1" id="KW-0472">Membrane</keyword>
<dbReference type="PROSITE" id="PS50234">
    <property type="entry name" value="VWFA"/>
    <property type="match status" value="1"/>
</dbReference>
<evidence type="ECO:0000256" key="1">
    <source>
        <dbReference type="SAM" id="Phobius"/>
    </source>
</evidence>
<gene>
    <name evidence="3" type="ORF">UW79_C0012G0022</name>
</gene>
<dbReference type="InterPro" id="IPR002035">
    <property type="entry name" value="VWF_A"/>
</dbReference>
<accession>A0A0G1MMG9</accession>
<organism evidence="3 4">
    <name type="scientific">Candidatus Yanofskybacteria bacterium GW2011_GWA2_44_9</name>
    <dbReference type="NCBI Taxonomy" id="1619025"/>
    <lineage>
        <taxon>Bacteria</taxon>
        <taxon>Candidatus Yanofskyibacteriota</taxon>
    </lineage>
</organism>
<dbReference type="EMBL" id="LCJR01000012">
    <property type="protein sequence ID" value="KKT82012.1"/>
    <property type="molecule type" value="Genomic_DNA"/>
</dbReference>
<keyword evidence="1" id="KW-1133">Transmembrane helix</keyword>
<dbReference type="AlphaFoldDB" id="A0A0G1MMG9"/>
<evidence type="ECO:0000313" key="3">
    <source>
        <dbReference type="EMBL" id="KKT82012.1"/>
    </source>
</evidence>
<dbReference type="Gene3D" id="3.40.50.410">
    <property type="entry name" value="von Willebrand factor, type A domain"/>
    <property type="match status" value="1"/>
</dbReference>
<evidence type="ECO:0000259" key="2">
    <source>
        <dbReference type="PROSITE" id="PS50234"/>
    </source>
</evidence>
<comment type="caution">
    <text evidence="3">The sequence shown here is derived from an EMBL/GenBank/DDBJ whole genome shotgun (WGS) entry which is preliminary data.</text>
</comment>
<protein>
    <recommendedName>
        <fullName evidence="2">VWFA domain-containing protein</fullName>
    </recommendedName>
</protein>